<feature type="chain" id="PRO_5007284630" description="Secreted protein" evidence="1">
    <location>
        <begin position="21"/>
        <end position="90"/>
    </location>
</feature>
<reference evidence="2" key="1">
    <citation type="journal article" date="2016" name="Ticks Tick Borne Dis.">
        <title>De novo assembly and annotation of the salivary gland transcriptome of Rhipicephalus appendiculatus male and female ticks during blood feeding.</title>
        <authorList>
            <person name="de Castro M.H."/>
            <person name="de Klerk D."/>
            <person name="Pienaar R."/>
            <person name="Latif A.A."/>
            <person name="Rees D.J."/>
            <person name="Mans B.J."/>
        </authorList>
    </citation>
    <scope>NUCLEOTIDE SEQUENCE</scope>
    <source>
        <tissue evidence="2">Salivary glands</tissue>
    </source>
</reference>
<feature type="signal peptide" evidence="1">
    <location>
        <begin position="1"/>
        <end position="20"/>
    </location>
</feature>
<protein>
    <recommendedName>
        <fullName evidence="3">Secreted protein</fullName>
    </recommendedName>
</protein>
<evidence type="ECO:0008006" key="3">
    <source>
        <dbReference type="Google" id="ProtNLM"/>
    </source>
</evidence>
<evidence type="ECO:0000256" key="1">
    <source>
        <dbReference type="SAM" id="SignalP"/>
    </source>
</evidence>
<name>A0A131YC31_RHIAP</name>
<sequence length="90" mass="10254">MHTFYLCVLLFLSNFINLSSNKLHKLHMLRQIIIAVSRVAVGDVRAQMSTLRSNFKALPTTQCHSLLYVIPSFFGHTPVRRRASGVQLEI</sequence>
<proteinExistence type="predicted"/>
<dbReference type="AlphaFoldDB" id="A0A131YC31"/>
<dbReference type="EMBL" id="GEDV01012525">
    <property type="protein sequence ID" value="JAP76032.1"/>
    <property type="molecule type" value="Transcribed_RNA"/>
</dbReference>
<keyword evidence="1" id="KW-0732">Signal</keyword>
<accession>A0A131YC31</accession>
<organism evidence="2">
    <name type="scientific">Rhipicephalus appendiculatus</name>
    <name type="common">Brown ear tick</name>
    <dbReference type="NCBI Taxonomy" id="34631"/>
    <lineage>
        <taxon>Eukaryota</taxon>
        <taxon>Metazoa</taxon>
        <taxon>Ecdysozoa</taxon>
        <taxon>Arthropoda</taxon>
        <taxon>Chelicerata</taxon>
        <taxon>Arachnida</taxon>
        <taxon>Acari</taxon>
        <taxon>Parasitiformes</taxon>
        <taxon>Ixodida</taxon>
        <taxon>Ixodoidea</taxon>
        <taxon>Ixodidae</taxon>
        <taxon>Rhipicephalinae</taxon>
        <taxon>Rhipicephalus</taxon>
        <taxon>Rhipicephalus</taxon>
    </lineage>
</organism>
<evidence type="ECO:0000313" key="2">
    <source>
        <dbReference type="EMBL" id="JAP76032.1"/>
    </source>
</evidence>